<dbReference type="InterPro" id="IPR002130">
    <property type="entry name" value="Cyclophilin-type_PPIase_dom"/>
</dbReference>
<gene>
    <name evidence="4" type="ORF">D4739_14135</name>
</gene>
<dbReference type="Proteomes" id="UP000276542">
    <property type="component" value="Unassembled WGS sequence"/>
</dbReference>
<dbReference type="SUPFAM" id="SSF50891">
    <property type="entry name" value="Cyclophilin-like"/>
    <property type="match status" value="1"/>
</dbReference>
<dbReference type="Gene3D" id="2.40.100.10">
    <property type="entry name" value="Cyclophilin-like"/>
    <property type="match status" value="1"/>
</dbReference>
<evidence type="ECO:0000313" key="4">
    <source>
        <dbReference type="EMBL" id="RJS47247.1"/>
    </source>
</evidence>
<organism evidence="4 5">
    <name type="scientific">Nocardioides cavernaquae</name>
    <dbReference type="NCBI Taxonomy" id="2321396"/>
    <lineage>
        <taxon>Bacteria</taxon>
        <taxon>Bacillati</taxon>
        <taxon>Actinomycetota</taxon>
        <taxon>Actinomycetes</taxon>
        <taxon>Propionibacteriales</taxon>
        <taxon>Nocardioidaceae</taxon>
        <taxon>Nocardioides</taxon>
    </lineage>
</organism>
<comment type="caution">
    <text evidence="4">The sequence shown here is derived from an EMBL/GenBank/DDBJ whole genome shotgun (WGS) entry which is preliminary data.</text>
</comment>
<dbReference type="PROSITE" id="PS51257">
    <property type="entry name" value="PROKAR_LIPOPROTEIN"/>
    <property type="match status" value="1"/>
</dbReference>
<evidence type="ECO:0000313" key="5">
    <source>
        <dbReference type="Proteomes" id="UP000276542"/>
    </source>
</evidence>
<comment type="function">
    <text evidence="1">PPIases accelerate the folding of proteins. It catalyzes the cis-trans isomerization of proline imidic peptide bonds in oligopeptides.</text>
</comment>
<dbReference type="InterPro" id="IPR029000">
    <property type="entry name" value="Cyclophilin-like_dom_sf"/>
</dbReference>
<dbReference type="RefSeq" id="WP_120061213.1">
    <property type="nucleotide sequence ID" value="NZ_QYRP01000002.1"/>
</dbReference>
<dbReference type="OrthoDB" id="5507614at2"/>
<dbReference type="GO" id="GO:0003755">
    <property type="term" value="F:peptidyl-prolyl cis-trans isomerase activity"/>
    <property type="evidence" value="ECO:0007669"/>
    <property type="project" value="InterPro"/>
</dbReference>
<dbReference type="PANTHER" id="PTHR45625:SF3">
    <property type="entry name" value="PEPTIDYL-PROLYL CIS-TRANS ISOMERASE B-RELATED"/>
    <property type="match status" value="1"/>
</dbReference>
<dbReference type="Pfam" id="PF00160">
    <property type="entry name" value="Pro_isomerase"/>
    <property type="match status" value="1"/>
</dbReference>
<protein>
    <submittedName>
        <fullName evidence="4">Peptidylprolyl isomerase</fullName>
    </submittedName>
</protein>
<evidence type="ECO:0000256" key="1">
    <source>
        <dbReference type="ARBA" id="ARBA00002388"/>
    </source>
</evidence>
<keyword evidence="4" id="KW-0413">Isomerase</keyword>
<feature type="domain" description="PPIase cyclophilin-type" evidence="3">
    <location>
        <begin position="66"/>
        <end position="212"/>
    </location>
</feature>
<reference evidence="5" key="1">
    <citation type="submission" date="2018-09" db="EMBL/GenBank/DDBJ databases">
        <authorList>
            <person name="Zhu H."/>
        </authorList>
    </citation>
    <scope>NUCLEOTIDE SEQUENCE [LARGE SCALE GENOMIC DNA]</scope>
    <source>
        <strain evidence="5">K1W22B-1</strain>
    </source>
</reference>
<dbReference type="PROSITE" id="PS50072">
    <property type="entry name" value="CSA_PPIASE_2"/>
    <property type="match status" value="1"/>
</dbReference>
<name>A0A3A5HHS4_9ACTN</name>
<evidence type="ECO:0000256" key="2">
    <source>
        <dbReference type="SAM" id="SignalP"/>
    </source>
</evidence>
<keyword evidence="2" id="KW-0732">Signal</keyword>
<evidence type="ECO:0000259" key="3">
    <source>
        <dbReference type="PROSITE" id="PS50072"/>
    </source>
</evidence>
<dbReference type="InterPro" id="IPR044666">
    <property type="entry name" value="Cyclophilin_A-like"/>
</dbReference>
<sequence length="213" mass="22626">MLIRPALAALLLLPALASCGADGTEEPKSDAEACTYTKDGQEPARDVKLPPGTPDHSGKVAVTMKTTVGDLHLSLDAKNKPCTVNSFLSLVKQDYYDKTGCHRIGHDAPYLFLQCGDPTFSGYGGPGYTIPDELTGDETYAAGTLAMARTQSPNSGGSQFFMVYGNSTWPPDYATFGTFDSSSIRILQGVGAKGSDGNEHPNEKVDITDIVVR</sequence>
<proteinExistence type="predicted"/>
<dbReference type="EMBL" id="QYRP01000002">
    <property type="protein sequence ID" value="RJS47247.1"/>
    <property type="molecule type" value="Genomic_DNA"/>
</dbReference>
<accession>A0A3A5HHS4</accession>
<dbReference type="AlphaFoldDB" id="A0A3A5HHS4"/>
<feature type="signal peptide" evidence="2">
    <location>
        <begin position="1"/>
        <end position="17"/>
    </location>
</feature>
<feature type="chain" id="PRO_5038355308" evidence="2">
    <location>
        <begin position="18"/>
        <end position="213"/>
    </location>
</feature>
<dbReference type="PANTHER" id="PTHR45625">
    <property type="entry name" value="PEPTIDYL-PROLYL CIS-TRANS ISOMERASE-RELATED"/>
    <property type="match status" value="1"/>
</dbReference>
<keyword evidence="5" id="KW-1185">Reference proteome</keyword>